<dbReference type="AlphaFoldDB" id="A0A504JIJ9"/>
<protein>
    <submittedName>
        <fullName evidence="1">Uncharacterized protein</fullName>
    </submittedName>
</protein>
<keyword evidence="2" id="KW-1185">Reference proteome</keyword>
<gene>
    <name evidence="1" type="ORF">FHK87_08870</name>
</gene>
<name>A0A504JIJ9_9FLAO</name>
<reference evidence="1 2" key="1">
    <citation type="submission" date="2019-06" db="EMBL/GenBank/DDBJ databases">
        <authorList>
            <person name="Meng X."/>
        </authorList>
    </citation>
    <scope>NUCLEOTIDE SEQUENCE [LARGE SCALE GENOMIC DNA]</scope>
    <source>
        <strain evidence="1 2">M625</strain>
    </source>
</reference>
<evidence type="ECO:0000313" key="1">
    <source>
        <dbReference type="EMBL" id="TPN87678.1"/>
    </source>
</evidence>
<accession>A0A504JIJ9</accession>
<organism evidence="1 2">
    <name type="scientific">Aquimarina algicola</name>
    <dbReference type="NCBI Taxonomy" id="2589995"/>
    <lineage>
        <taxon>Bacteria</taxon>
        <taxon>Pseudomonadati</taxon>
        <taxon>Bacteroidota</taxon>
        <taxon>Flavobacteriia</taxon>
        <taxon>Flavobacteriales</taxon>
        <taxon>Flavobacteriaceae</taxon>
        <taxon>Aquimarina</taxon>
    </lineage>
</organism>
<evidence type="ECO:0000313" key="2">
    <source>
        <dbReference type="Proteomes" id="UP000315540"/>
    </source>
</evidence>
<comment type="caution">
    <text evidence="1">The sequence shown here is derived from an EMBL/GenBank/DDBJ whole genome shotgun (WGS) entry which is preliminary data.</text>
</comment>
<sequence length="424" mass="47282">MKIFHKIEAQAMQFAILVSVLVALLLGAFLMLTHVHSFFNIKSKEIITAFEKSNQQLFVSLDTDNIVRNDTIIKTDNTGSSKLNVVYHGAWIRRYSEIQTHNQKVSKIALTGSKKTESSPNLYVKDNNSPLVLVGDARLEGNTYLPKQGVKAGNISGHYYQGNTLYYGRSFVSKTTLPKFDSDWVAYLKKITQGALLATIDQIPLQDEHKNSFHAPAQLIYDIDPIVLDDQTISGNIIIQSQSQIIIGPNAQLTDVICIAPKITVSNSFKGRFQGIANRKIEIGKACYLSYPSALILIDERKKTDQQPRNTQHHDPEVTIGTQSIIEGGLAYIKPNIDTKQNRIQTNVEIAKGVEVVGEVYCDGNMDFQGTVLGALYSNQFIARQSGSIYLNHIYNGKVLLNPIENYAGLPFANQKSDIVQWLY</sequence>
<proteinExistence type="predicted"/>
<dbReference type="EMBL" id="VFWZ01000002">
    <property type="protein sequence ID" value="TPN87678.1"/>
    <property type="molecule type" value="Genomic_DNA"/>
</dbReference>
<dbReference type="Proteomes" id="UP000315540">
    <property type="component" value="Unassembled WGS sequence"/>
</dbReference>
<dbReference type="RefSeq" id="WP_140592318.1">
    <property type="nucleotide sequence ID" value="NZ_VFWZ01000002.1"/>
</dbReference>
<dbReference type="OrthoDB" id="1004942at2"/>